<sequence>MTTIQKLASASSASASTLLPTILGTPPSAAQLQMPTTVPTAVVYQLPDYAPIVTPQLIGSLLNFFFVGTLLIQVYVYRICFPLDSILTKGLVHFVSLLILVSICLNAADVEFWYGSGFGKIARFADSRNSRFYTPLAGSLIAMLVQFFFAYRIVVMRKIMWPLAVLVGLAGMAQCAGGIGGAAVSYMAVSPKHDHERTILVYLWLAGGAAAALLVTVVMIPLSVSTEAKGKRTVGGTITTVARLSVETNAVASVVALLGLLLFVCAPNTTYFVCPVMILPGIYANTLLVALNNRSTTLLTSDVSTIAPRASSRAPLSSTNSGPLSFAPRNAEADDIEEIAVSIPNAHVLQRNHSRNSVTEKWRRSGRGEDDSDSEYGSDAGIREQA</sequence>
<dbReference type="Proteomes" id="UP001295794">
    <property type="component" value="Unassembled WGS sequence"/>
</dbReference>
<keyword evidence="2" id="KW-0472">Membrane</keyword>
<gene>
    <name evidence="4" type="ORF">MYCIT1_LOCUS26636</name>
</gene>
<feature type="transmembrane region" description="Helical" evidence="2">
    <location>
        <begin position="132"/>
        <end position="151"/>
    </location>
</feature>
<keyword evidence="2" id="KW-1133">Transmembrane helix</keyword>
<dbReference type="PANTHER" id="PTHR40465">
    <property type="entry name" value="CHROMOSOME 1, WHOLE GENOME SHOTGUN SEQUENCE"/>
    <property type="match status" value="1"/>
</dbReference>
<proteinExistence type="predicted"/>
<feature type="transmembrane region" description="Helical" evidence="2">
    <location>
        <begin position="270"/>
        <end position="291"/>
    </location>
</feature>
<dbReference type="Pfam" id="PF20152">
    <property type="entry name" value="DUF6534"/>
    <property type="match status" value="1"/>
</dbReference>
<reference evidence="4" key="1">
    <citation type="submission" date="2023-11" db="EMBL/GenBank/DDBJ databases">
        <authorList>
            <person name="De Vega J J."/>
            <person name="De Vega J J."/>
        </authorList>
    </citation>
    <scope>NUCLEOTIDE SEQUENCE</scope>
</reference>
<feature type="compositionally biased region" description="Basic and acidic residues" evidence="1">
    <location>
        <begin position="358"/>
        <end position="369"/>
    </location>
</feature>
<feature type="domain" description="DUF6534" evidence="3">
    <location>
        <begin position="210"/>
        <end position="295"/>
    </location>
</feature>
<evidence type="ECO:0000256" key="1">
    <source>
        <dbReference type="SAM" id="MobiDB-lite"/>
    </source>
</evidence>
<keyword evidence="2" id="KW-0812">Transmembrane</keyword>
<evidence type="ECO:0000256" key="2">
    <source>
        <dbReference type="SAM" id="Phobius"/>
    </source>
</evidence>
<keyword evidence="5" id="KW-1185">Reference proteome</keyword>
<organism evidence="4 5">
    <name type="scientific">Mycena citricolor</name>
    <dbReference type="NCBI Taxonomy" id="2018698"/>
    <lineage>
        <taxon>Eukaryota</taxon>
        <taxon>Fungi</taxon>
        <taxon>Dikarya</taxon>
        <taxon>Basidiomycota</taxon>
        <taxon>Agaricomycotina</taxon>
        <taxon>Agaricomycetes</taxon>
        <taxon>Agaricomycetidae</taxon>
        <taxon>Agaricales</taxon>
        <taxon>Marasmiineae</taxon>
        <taxon>Mycenaceae</taxon>
        <taxon>Mycena</taxon>
    </lineage>
</organism>
<dbReference type="InterPro" id="IPR045339">
    <property type="entry name" value="DUF6534"/>
</dbReference>
<evidence type="ECO:0000313" key="5">
    <source>
        <dbReference type="Proteomes" id="UP001295794"/>
    </source>
</evidence>
<feature type="transmembrane region" description="Helical" evidence="2">
    <location>
        <begin position="90"/>
        <end position="108"/>
    </location>
</feature>
<dbReference type="PANTHER" id="PTHR40465:SF1">
    <property type="entry name" value="DUF6534 DOMAIN-CONTAINING PROTEIN"/>
    <property type="match status" value="1"/>
</dbReference>
<comment type="caution">
    <text evidence="4">The sequence shown here is derived from an EMBL/GenBank/DDBJ whole genome shotgun (WGS) entry which is preliminary data.</text>
</comment>
<evidence type="ECO:0000259" key="3">
    <source>
        <dbReference type="Pfam" id="PF20152"/>
    </source>
</evidence>
<dbReference type="EMBL" id="CAVNYO010000419">
    <property type="protein sequence ID" value="CAK5277626.1"/>
    <property type="molecule type" value="Genomic_DNA"/>
</dbReference>
<accession>A0AAD2HKH9</accession>
<feature type="transmembrane region" description="Helical" evidence="2">
    <location>
        <begin position="244"/>
        <end position="264"/>
    </location>
</feature>
<name>A0AAD2HKH9_9AGAR</name>
<evidence type="ECO:0000313" key="4">
    <source>
        <dbReference type="EMBL" id="CAK5277626.1"/>
    </source>
</evidence>
<feature type="transmembrane region" description="Helical" evidence="2">
    <location>
        <begin position="57"/>
        <end position="78"/>
    </location>
</feature>
<feature type="transmembrane region" description="Helical" evidence="2">
    <location>
        <begin position="163"/>
        <end position="189"/>
    </location>
</feature>
<feature type="region of interest" description="Disordered" evidence="1">
    <location>
        <begin position="351"/>
        <end position="386"/>
    </location>
</feature>
<feature type="transmembrane region" description="Helical" evidence="2">
    <location>
        <begin position="201"/>
        <end position="224"/>
    </location>
</feature>
<dbReference type="AlphaFoldDB" id="A0AAD2HKH9"/>
<protein>
    <recommendedName>
        <fullName evidence="3">DUF6534 domain-containing protein</fullName>
    </recommendedName>
</protein>